<reference evidence="1 2" key="1">
    <citation type="submission" date="2014-09" db="EMBL/GenBank/DDBJ databases">
        <title>Sporocytophaga myxococcoides PG-01 genome sequencing.</title>
        <authorList>
            <person name="Liu L."/>
            <person name="Gao P.J."/>
            <person name="Chen G.J."/>
            <person name="Wang L.S."/>
        </authorList>
    </citation>
    <scope>NUCLEOTIDE SEQUENCE [LARGE SCALE GENOMIC DNA]</scope>
    <source>
        <strain evidence="1 2">PG-01</strain>
    </source>
</reference>
<dbReference type="PANTHER" id="PTHR36842">
    <property type="entry name" value="PROTEIN TOLB HOMOLOG"/>
    <property type="match status" value="1"/>
</dbReference>
<dbReference type="PANTHER" id="PTHR36842:SF1">
    <property type="entry name" value="PROTEIN TOLB"/>
    <property type="match status" value="1"/>
</dbReference>
<dbReference type="STRING" id="153721.MYP_743"/>
<name>A0A098L9D0_9BACT</name>
<protein>
    <submittedName>
        <fullName evidence="1">Translocation protein TolB</fullName>
    </submittedName>
</protein>
<evidence type="ECO:0000313" key="1">
    <source>
        <dbReference type="EMBL" id="GAL83516.1"/>
    </source>
</evidence>
<comment type="caution">
    <text evidence="1">The sequence shown here is derived from an EMBL/GenBank/DDBJ whole genome shotgun (WGS) entry which is preliminary data.</text>
</comment>
<proteinExistence type="predicted"/>
<dbReference type="EMBL" id="BBLT01000001">
    <property type="protein sequence ID" value="GAL83516.1"/>
    <property type="molecule type" value="Genomic_DNA"/>
</dbReference>
<keyword evidence="2" id="KW-1185">Reference proteome</keyword>
<gene>
    <name evidence="1" type="ORF">MYP_743</name>
</gene>
<dbReference type="SUPFAM" id="SSF82171">
    <property type="entry name" value="DPP6 N-terminal domain-like"/>
    <property type="match status" value="1"/>
</dbReference>
<dbReference type="OrthoDB" id="9799878at2"/>
<accession>A0A098L9D0</accession>
<dbReference type="AlphaFoldDB" id="A0A098L9D0"/>
<dbReference type="RefSeq" id="WP_045458492.1">
    <property type="nucleotide sequence ID" value="NZ_BBLT01000001.1"/>
</dbReference>
<dbReference type="Gene3D" id="2.120.10.30">
    <property type="entry name" value="TolB, C-terminal domain"/>
    <property type="match status" value="1"/>
</dbReference>
<dbReference type="InterPro" id="IPR011042">
    <property type="entry name" value="6-blade_b-propeller_TolB-like"/>
</dbReference>
<dbReference type="Proteomes" id="UP000030185">
    <property type="component" value="Unassembled WGS sequence"/>
</dbReference>
<organism evidence="1 2">
    <name type="scientific">Sporocytophaga myxococcoides</name>
    <dbReference type="NCBI Taxonomy" id="153721"/>
    <lineage>
        <taxon>Bacteria</taxon>
        <taxon>Pseudomonadati</taxon>
        <taxon>Bacteroidota</taxon>
        <taxon>Cytophagia</taxon>
        <taxon>Cytophagales</taxon>
        <taxon>Cytophagaceae</taxon>
        <taxon>Sporocytophaga</taxon>
    </lineage>
</organism>
<evidence type="ECO:0000313" key="2">
    <source>
        <dbReference type="Proteomes" id="UP000030185"/>
    </source>
</evidence>
<dbReference type="eggNOG" id="COG0823">
    <property type="taxonomic scope" value="Bacteria"/>
</dbReference>
<sequence>MRKNNAFQRIVILLFFFFIIIFNTAYSQYVETGQDPSRLRWKQIVTKNFQIIYPVEIEEEAIRASRSLEKVYLYVSYSLHHEPKKISVILHPQSSVSNAFVVWAPKRVEFYTIPDQDIYPQNWIDQLVIHEFRHVVQLDKLNQGLTKILYFLLGQQAIGAVAGLYLPLWFLEGDAVVTETALSHTGRGRLPEFTMPLRTQVLQRKIYSYEKAYFGSFRDFVPNYYYLGYQLVGYTRNRYPSEVWSKSVDNAARRPYNPMPFNQGIKRSTGLSKWKLYDSCMYFLRNDWRLQQDSTTFSTRVDTIHFNDTKTFTSYRFPQYLSDGKVIALKSGLGDIQQYVLTGPGNKEKTIFVPGYFNPRMLSASHNKIVWAEYGFDKRWSNRIYSNLIVFNADKRINQRIKLTRKKHLFAPAFSKDGSMIAAVESKGNGRYCISVFETKSGRLLKEIFHPENDYPIMPAWDSEGSKLYTIMLDDDGKRIDEISISKAEFKTIFRSGYMDISQPVASSDHVFFRSVYSGIDNIYAFRFKDSSVYQVTSVKYGAFDPCLNRSQDTLLFSSYTANGYQISRIPLDTANWISLSDIKDQSVKLYPELAKQELGIPLPVLNKDTVAEGLTIKRYRKGTHLFYLHSWAPLYINANTYEVNSGITVFSQNKLSTAISKLAYLYNYSDRTGTTEGSFTYKGWFPVLSIAASRGQRLGLDTTGNDAVFKFKEDKLTLSASVPLNLTRGKYGQGITSSVYNYTSSFVRNDETPSYFKTGVRNIFEYDIRGFRYLKMAPRDLLPKWGQTFRLNYRQSPFGKFDYGNSFVGQAALLFPGILKHHSLRLDFGGQINENGSYIFSNYLLYPRGYFSQVNQRFSRIIAEYRLPLCYPDWKVGPILYLKRIKGLLFYDYGDGRNKGSSRYYNSTGIELTGDMHLFNFVAPIELGARGIYFPHDQYFRIEFLFNIIFSAL</sequence>